<dbReference type="EMBL" id="CAJNOK010007277">
    <property type="protein sequence ID" value="CAF1029783.1"/>
    <property type="molecule type" value="Genomic_DNA"/>
</dbReference>
<dbReference type="EMBL" id="CAJOBC010068102">
    <property type="protein sequence ID" value="CAF4233253.1"/>
    <property type="molecule type" value="Genomic_DNA"/>
</dbReference>
<evidence type="ECO:0000259" key="1">
    <source>
        <dbReference type="Pfam" id="PF03184"/>
    </source>
</evidence>
<dbReference type="Gene3D" id="3.30.420.10">
    <property type="entry name" value="Ribonuclease H-like superfamily/Ribonuclease H"/>
    <property type="match status" value="1"/>
</dbReference>
<keyword evidence="6" id="KW-1185">Reference proteome</keyword>
<name>A0A815HPM8_9BILA</name>
<proteinExistence type="predicted"/>
<reference evidence="3" key="1">
    <citation type="submission" date="2021-02" db="EMBL/GenBank/DDBJ databases">
        <authorList>
            <person name="Nowell W R."/>
        </authorList>
    </citation>
    <scope>NUCLEOTIDE SEQUENCE</scope>
</reference>
<dbReference type="EMBL" id="CAJOBA010007288">
    <property type="protein sequence ID" value="CAF3798076.1"/>
    <property type="molecule type" value="Genomic_DNA"/>
</dbReference>
<dbReference type="Proteomes" id="UP000663829">
    <property type="component" value="Unassembled WGS sequence"/>
</dbReference>
<dbReference type="Proteomes" id="UP000682733">
    <property type="component" value="Unassembled WGS sequence"/>
</dbReference>
<evidence type="ECO:0000313" key="5">
    <source>
        <dbReference type="EMBL" id="CAF4233253.1"/>
    </source>
</evidence>
<dbReference type="PANTHER" id="PTHR19303:SF74">
    <property type="entry name" value="POGO TRANSPOSABLE ELEMENT WITH KRAB DOMAIN"/>
    <property type="match status" value="1"/>
</dbReference>
<dbReference type="AlphaFoldDB" id="A0A815HPM8"/>
<dbReference type="Proteomes" id="UP000677228">
    <property type="component" value="Unassembled WGS sequence"/>
</dbReference>
<dbReference type="Proteomes" id="UP000681722">
    <property type="component" value="Unassembled WGS sequence"/>
</dbReference>
<dbReference type="EMBL" id="CAJNOQ010015242">
    <property type="protein sequence ID" value="CAF1357801.1"/>
    <property type="molecule type" value="Genomic_DNA"/>
</dbReference>
<evidence type="ECO:0000313" key="3">
    <source>
        <dbReference type="EMBL" id="CAF1357801.1"/>
    </source>
</evidence>
<dbReference type="InterPro" id="IPR004875">
    <property type="entry name" value="DDE_SF_endonuclease_dom"/>
</dbReference>
<comment type="caution">
    <text evidence="3">The sequence shown here is derived from an EMBL/GenBank/DDBJ whole genome shotgun (WGS) entry which is preliminary data.</text>
</comment>
<evidence type="ECO:0000313" key="4">
    <source>
        <dbReference type="EMBL" id="CAF3798076.1"/>
    </source>
</evidence>
<evidence type="ECO:0000313" key="6">
    <source>
        <dbReference type="Proteomes" id="UP000663829"/>
    </source>
</evidence>
<dbReference type="Pfam" id="PF03184">
    <property type="entry name" value="DDE_1"/>
    <property type="match status" value="1"/>
</dbReference>
<gene>
    <name evidence="3" type="ORF">GPM918_LOCUS31226</name>
    <name evidence="2" type="ORF">OVA965_LOCUS15929</name>
    <name evidence="5" type="ORF">SRO942_LOCUS31862</name>
    <name evidence="4" type="ORF">TMI583_LOCUS15938</name>
</gene>
<evidence type="ECO:0000313" key="2">
    <source>
        <dbReference type="EMBL" id="CAF1029783.1"/>
    </source>
</evidence>
<sequence>MYSTWMNKFIFSRTIIIKESLKRVLYTIDQPFKISSKAHFIVPISRTYVDAQCYNLLKQNLCSSWCCGGPSGTEYTVSGSGWMNEELFTWWFTNSFIAQTQHLPRPLLLVLDGLGAHVNVTCIELAIANNIILLVLPPHTTHNLQPLDLVILDVVKSYWYKIMSSYKKQGYNAIRKPDFPGLINHVYEQVCTKRQVVSSFAPSGIWPFDNQAMKDKVAVEKRQKRVSLNVTTLSTCQDDVSTSSFSTMSTDTY</sequence>
<dbReference type="GO" id="GO:0003677">
    <property type="term" value="F:DNA binding"/>
    <property type="evidence" value="ECO:0007669"/>
    <property type="project" value="TreeGrafter"/>
</dbReference>
<dbReference type="InterPro" id="IPR036397">
    <property type="entry name" value="RNaseH_sf"/>
</dbReference>
<protein>
    <recommendedName>
        <fullName evidence="1">DDE-1 domain-containing protein</fullName>
    </recommendedName>
</protein>
<organism evidence="3 6">
    <name type="scientific">Didymodactylos carnosus</name>
    <dbReference type="NCBI Taxonomy" id="1234261"/>
    <lineage>
        <taxon>Eukaryota</taxon>
        <taxon>Metazoa</taxon>
        <taxon>Spiralia</taxon>
        <taxon>Gnathifera</taxon>
        <taxon>Rotifera</taxon>
        <taxon>Eurotatoria</taxon>
        <taxon>Bdelloidea</taxon>
        <taxon>Philodinida</taxon>
        <taxon>Philodinidae</taxon>
        <taxon>Didymodactylos</taxon>
    </lineage>
</organism>
<dbReference type="OrthoDB" id="6775047at2759"/>
<accession>A0A815HPM8</accession>
<dbReference type="GO" id="GO:0005634">
    <property type="term" value="C:nucleus"/>
    <property type="evidence" value="ECO:0007669"/>
    <property type="project" value="TreeGrafter"/>
</dbReference>
<feature type="domain" description="DDE-1" evidence="1">
    <location>
        <begin position="70"/>
        <end position="176"/>
    </location>
</feature>
<dbReference type="PANTHER" id="PTHR19303">
    <property type="entry name" value="TRANSPOSON"/>
    <property type="match status" value="1"/>
</dbReference>
<dbReference type="InterPro" id="IPR050863">
    <property type="entry name" value="CenT-Element_Derived"/>
</dbReference>